<evidence type="ECO:0000313" key="2">
    <source>
        <dbReference type="EMBL" id="KAK2105540.1"/>
    </source>
</evidence>
<feature type="non-terminal residue" evidence="2">
    <location>
        <position position="1"/>
    </location>
</feature>
<accession>A0ABQ9V8Z3</accession>
<sequence>RGVHHYGRNPPLLKYRPELTQPARSTAERSPAATGRTRASRAEPQQANSEETAS</sequence>
<proteinExistence type="predicted"/>
<organism evidence="2 3">
    <name type="scientific">Saguinus oedipus</name>
    <name type="common">Cotton-top tamarin</name>
    <name type="synonym">Oedipomidas oedipus</name>
    <dbReference type="NCBI Taxonomy" id="9490"/>
    <lineage>
        <taxon>Eukaryota</taxon>
        <taxon>Metazoa</taxon>
        <taxon>Chordata</taxon>
        <taxon>Craniata</taxon>
        <taxon>Vertebrata</taxon>
        <taxon>Euteleostomi</taxon>
        <taxon>Mammalia</taxon>
        <taxon>Eutheria</taxon>
        <taxon>Euarchontoglires</taxon>
        <taxon>Primates</taxon>
        <taxon>Haplorrhini</taxon>
        <taxon>Platyrrhini</taxon>
        <taxon>Cebidae</taxon>
        <taxon>Callitrichinae</taxon>
        <taxon>Saguinus</taxon>
    </lineage>
</organism>
<feature type="region of interest" description="Disordered" evidence="1">
    <location>
        <begin position="1"/>
        <end position="54"/>
    </location>
</feature>
<protein>
    <submittedName>
        <fullName evidence="2">Uncharacterized protein</fullName>
    </submittedName>
</protein>
<dbReference type="EMBL" id="JASSZA010000007">
    <property type="protein sequence ID" value="KAK2105540.1"/>
    <property type="molecule type" value="Genomic_DNA"/>
</dbReference>
<evidence type="ECO:0000313" key="3">
    <source>
        <dbReference type="Proteomes" id="UP001266305"/>
    </source>
</evidence>
<evidence type="ECO:0000256" key="1">
    <source>
        <dbReference type="SAM" id="MobiDB-lite"/>
    </source>
</evidence>
<feature type="compositionally biased region" description="Polar residues" evidence="1">
    <location>
        <begin position="43"/>
        <end position="54"/>
    </location>
</feature>
<reference evidence="2 3" key="1">
    <citation type="submission" date="2023-05" db="EMBL/GenBank/DDBJ databases">
        <title>B98-5 Cell Line De Novo Hybrid Assembly: An Optical Mapping Approach.</title>
        <authorList>
            <person name="Kananen K."/>
            <person name="Auerbach J.A."/>
            <person name="Kautto E."/>
            <person name="Blachly J.S."/>
        </authorList>
    </citation>
    <scope>NUCLEOTIDE SEQUENCE [LARGE SCALE GENOMIC DNA]</scope>
    <source>
        <strain evidence="2">B95-8</strain>
        <tissue evidence="2">Cell line</tissue>
    </source>
</reference>
<keyword evidence="3" id="KW-1185">Reference proteome</keyword>
<comment type="caution">
    <text evidence="2">The sequence shown here is derived from an EMBL/GenBank/DDBJ whole genome shotgun (WGS) entry which is preliminary data.</text>
</comment>
<name>A0ABQ9V8Z3_SAGOE</name>
<dbReference type="Proteomes" id="UP001266305">
    <property type="component" value="Unassembled WGS sequence"/>
</dbReference>
<gene>
    <name evidence="2" type="ORF">P7K49_015054</name>
</gene>